<accession>A0A074VFY6</accession>
<gene>
    <name evidence="1" type="ORF">M437DRAFT_56285</name>
</gene>
<dbReference type="RefSeq" id="XP_040876658.1">
    <property type="nucleotide sequence ID" value="XM_041023026.1"/>
</dbReference>
<dbReference type="AlphaFoldDB" id="A0A074VFY6"/>
<keyword evidence="2" id="KW-1185">Reference proteome</keyword>
<dbReference type="HOGENOM" id="CLU_1731069_0_0_1"/>
<reference evidence="1 2" key="1">
    <citation type="journal article" date="2014" name="BMC Genomics">
        <title>Genome sequencing of four Aureobasidium pullulans varieties: biotechnological potential, stress tolerance, and description of new species.</title>
        <authorList>
            <person name="Gostin Ar C."/>
            <person name="Ohm R.A."/>
            <person name="Kogej T."/>
            <person name="Sonjak S."/>
            <person name="Turk M."/>
            <person name="Zajc J."/>
            <person name="Zalar P."/>
            <person name="Grube M."/>
            <person name="Sun H."/>
            <person name="Han J."/>
            <person name="Sharma A."/>
            <person name="Chiniquy J."/>
            <person name="Ngan C.Y."/>
            <person name="Lipzen A."/>
            <person name="Barry K."/>
            <person name="Grigoriev I.V."/>
            <person name="Gunde-Cimerman N."/>
        </authorList>
    </citation>
    <scope>NUCLEOTIDE SEQUENCE [LARGE SCALE GENOMIC DNA]</scope>
    <source>
        <strain evidence="1 2">CBS 110374</strain>
    </source>
</reference>
<sequence length="156" mass="17510">KCTTMSDIARPLDKTRDRIASMSADELKRERVDSVSSLKAVDHPKGLKPIKAFDQKKYLGDLESGHITLRQIQVAANLIKLPEERVADYNRVNGKKYGPGKCTYDAFPLSPKRKRDAVSDNIEDALKKVKRVGGRGGHLNILFIHRHMGCTSANRR</sequence>
<evidence type="ECO:0000313" key="1">
    <source>
        <dbReference type="EMBL" id="KEQ59635.1"/>
    </source>
</evidence>
<evidence type="ECO:0000313" key="2">
    <source>
        <dbReference type="Proteomes" id="UP000030672"/>
    </source>
</evidence>
<protein>
    <submittedName>
        <fullName evidence="1">Uncharacterized protein</fullName>
    </submittedName>
</protein>
<proteinExistence type="predicted"/>
<dbReference type="Proteomes" id="UP000030672">
    <property type="component" value="Unassembled WGS sequence"/>
</dbReference>
<name>A0A074VFY6_AURM1</name>
<feature type="non-terminal residue" evidence="1">
    <location>
        <position position="1"/>
    </location>
</feature>
<organism evidence="1 2">
    <name type="scientific">Aureobasidium melanogenum (strain CBS 110374)</name>
    <name type="common">Aureobasidium pullulans var. melanogenum</name>
    <dbReference type="NCBI Taxonomy" id="1043003"/>
    <lineage>
        <taxon>Eukaryota</taxon>
        <taxon>Fungi</taxon>
        <taxon>Dikarya</taxon>
        <taxon>Ascomycota</taxon>
        <taxon>Pezizomycotina</taxon>
        <taxon>Dothideomycetes</taxon>
        <taxon>Dothideomycetidae</taxon>
        <taxon>Dothideales</taxon>
        <taxon>Saccotheciaceae</taxon>
        <taxon>Aureobasidium</taxon>
    </lineage>
</organism>
<dbReference type="EMBL" id="KL584847">
    <property type="protein sequence ID" value="KEQ59635.1"/>
    <property type="molecule type" value="Genomic_DNA"/>
</dbReference>
<dbReference type="GeneID" id="63916399"/>